<dbReference type="InterPro" id="IPR009057">
    <property type="entry name" value="Homeodomain-like_sf"/>
</dbReference>
<dbReference type="Gene3D" id="1.10.246.220">
    <property type="match status" value="1"/>
</dbReference>
<sequence length="290" mass="33702">MVTTRHAEALEAAAQVAAARQQQARGREQQEREKRERNRVERRARQAEAAEQRTKLQERRTALAERKRKREELWVQYCNRQNEHIASMHEGWQAPPPKPLPPPVAEGEPPLRKRKEVRIIVEAYSALHGVAFVNKRWSVEEEAALEEYVAEHGLSNWAFILRQDGEGQRAFHTQVTAGDGELQWVPTRSAVQLKDKYRVLERRRAGWHAPPHHSRARRELTWSKAEEHALVSLVVKHGAGNWQFIKESPEGRAVLHDLRTNVDLKTKWDRLQRSPRPHTVQPQRLDFGPL</sequence>
<dbReference type="InterPro" id="IPR001005">
    <property type="entry name" value="SANT/Myb"/>
</dbReference>
<dbReference type="PROSITE" id="PS50090">
    <property type="entry name" value="MYB_LIKE"/>
    <property type="match status" value="1"/>
</dbReference>
<dbReference type="Proteomes" id="UP001205105">
    <property type="component" value="Unassembled WGS sequence"/>
</dbReference>
<feature type="region of interest" description="Disordered" evidence="5">
    <location>
        <begin position="12"/>
        <end position="59"/>
    </location>
</feature>
<dbReference type="AlphaFoldDB" id="A0AAD5DIF9"/>
<feature type="compositionally biased region" description="Low complexity" evidence="5">
    <location>
        <begin position="12"/>
        <end position="24"/>
    </location>
</feature>
<accession>A0AAD5DIF9</accession>
<dbReference type="SUPFAM" id="SSF46689">
    <property type="entry name" value="Homeodomain-like"/>
    <property type="match status" value="2"/>
</dbReference>
<name>A0AAD5DIF9_9CHLO</name>
<evidence type="ECO:0000256" key="5">
    <source>
        <dbReference type="SAM" id="MobiDB-lite"/>
    </source>
</evidence>
<dbReference type="InterPro" id="IPR044597">
    <property type="entry name" value="SMH1-6"/>
</dbReference>
<protein>
    <recommendedName>
        <fullName evidence="6">Myb-like domain-containing protein</fullName>
    </recommendedName>
</protein>
<dbReference type="PANTHER" id="PTHR46267:SF15">
    <property type="entry name" value="WINGED HELIX-TURN-HELIX TRANSCRIPTION REPRESSOR DNA-BINDING PROTEIN-RELATED"/>
    <property type="match status" value="1"/>
</dbReference>
<evidence type="ECO:0000256" key="4">
    <source>
        <dbReference type="ARBA" id="ARBA00023242"/>
    </source>
</evidence>
<evidence type="ECO:0000313" key="8">
    <source>
        <dbReference type="Proteomes" id="UP001205105"/>
    </source>
</evidence>
<keyword evidence="4" id="KW-0539">Nucleus</keyword>
<comment type="caution">
    <text evidence="7">The sequence shown here is derived from an EMBL/GenBank/DDBJ whole genome shotgun (WGS) entry which is preliminary data.</text>
</comment>
<dbReference type="GO" id="GO:0005634">
    <property type="term" value="C:nucleus"/>
    <property type="evidence" value="ECO:0007669"/>
    <property type="project" value="UniProtKB-SubCell"/>
</dbReference>
<dbReference type="GO" id="GO:0003691">
    <property type="term" value="F:double-stranded telomeric DNA binding"/>
    <property type="evidence" value="ECO:0007669"/>
    <property type="project" value="InterPro"/>
</dbReference>
<evidence type="ECO:0000313" key="7">
    <source>
        <dbReference type="EMBL" id="KAI7838637.1"/>
    </source>
</evidence>
<keyword evidence="8" id="KW-1185">Reference proteome</keyword>
<evidence type="ECO:0000256" key="1">
    <source>
        <dbReference type="ARBA" id="ARBA00004123"/>
    </source>
</evidence>
<reference evidence="7" key="1">
    <citation type="submission" date="2020-11" db="EMBL/GenBank/DDBJ databases">
        <title>Chlorella ohadii genome sequencing and assembly.</title>
        <authorList>
            <person name="Murik O."/>
            <person name="Treves H."/>
            <person name="Kedem I."/>
            <person name="Shotland Y."/>
            <person name="Kaplan A."/>
        </authorList>
    </citation>
    <scope>NUCLEOTIDE SEQUENCE</scope>
    <source>
        <strain evidence="7">1</strain>
    </source>
</reference>
<feature type="domain" description="Myb-like" evidence="6">
    <location>
        <begin position="214"/>
        <end position="272"/>
    </location>
</feature>
<dbReference type="PANTHER" id="PTHR46267">
    <property type="entry name" value="SINGLE MYB HISTONE 4"/>
    <property type="match status" value="1"/>
</dbReference>
<keyword evidence="3" id="KW-0238">DNA-binding</keyword>
<dbReference type="CDD" id="cd11660">
    <property type="entry name" value="SANT_TRF"/>
    <property type="match status" value="2"/>
</dbReference>
<organism evidence="7 8">
    <name type="scientific">Chlorella ohadii</name>
    <dbReference type="NCBI Taxonomy" id="2649997"/>
    <lineage>
        <taxon>Eukaryota</taxon>
        <taxon>Viridiplantae</taxon>
        <taxon>Chlorophyta</taxon>
        <taxon>core chlorophytes</taxon>
        <taxon>Trebouxiophyceae</taxon>
        <taxon>Chlorellales</taxon>
        <taxon>Chlorellaceae</taxon>
        <taxon>Chlorella clade</taxon>
        <taxon>Chlorella</taxon>
    </lineage>
</organism>
<feature type="compositionally biased region" description="Basic and acidic residues" evidence="5">
    <location>
        <begin position="25"/>
        <end position="59"/>
    </location>
</feature>
<evidence type="ECO:0000256" key="3">
    <source>
        <dbReference type="ARBA" id="ARBA00023125"/>
    </source>
</evidence>
<dbReference type="EMBL" id="JADXDR010000120">
    <property type="protein sequence ID" value="KAI7838637.1"/>
    <property type="molecule type" value="Genomic_DNA"/>
</dbReference>
<comment type="subcellular location">
    <subcellularLocation>
        <location evidence="1">Nucleus</location>
    </subcellularLocation>
</comment>
<dbReference type="SMART" id="SM00717">
    <property type="entry name" value="SANT"/>
    <property type="match status" value="2"/>
</dbReference>
<keyword evidence="2" id="KW-0158">Chromosome</keyword>
<proteinExistence type="predicted"/>
<gene>
    <name evidence="7" type="ORF">COHA_007564</name>
</gene>
<dbReference type="Gene3D" id="1.10.10.60">
    <property type="entry name" value="Homeodomain-like"/>
    <property type="match status" value="1"/>
</dbReference>
<evidence type="ECO:0000259" key="6">
    <source>
        <dbReference type="PROSITE" id="PS50090"/>
    </source>
</evidence>
<evidence type="ECO:0000256" key="2">
    <source>
        <dbReference type="ARBA" id="ARBA00022454"/>
    </source>
</evidence>
<dbReference type="Pfam" id="PF00249">
    <property type="entry name" value="Myb_DNA-binding"/>
    <property type="match status" value="1"/>
</dbReference>